<dbReference type="AlphaFoldDB" id="A0A381SDD4"/>
<dbReference type="EMBL" id="UINC01002787">
    <property type="protein sequence ID" value="SVA00297.1"/>
    <property type="molecule type" value="Genomic_DNA"/>
</dbReference>
<sequence>VYSTDSVTSGNAPAVEWIVLTSVQEFCGDEVFEVDQ</sequence>
<gene>
    <name evidence="1" type="ORF">METZ01_LOCUS53151</name>
</gene>
<name>A0A381SDD4_9ZZZZ</name>
<protein>
    <submittedName>
        <fullName evidence="1">Uncharacterized protein</fullName>
    </submittedName>
</protein>
<proteinExistence type="predicted"/>
<evidence type="ECO:0000313" key="1">
    <source>
        <dbReference type="EMBL" id="SVA00297.1"/>
    </source>
</evidence>
<organism evidence="1">
    <name type="scientific">marine metagenome</name>
    <dbReference type="NCBI Taxonomy" id="408172"/>
    <lineage>
        <taxon>unclassified sequences</taxon>
        <taxon>metagenomes</taxon>
        <taxon>ecological metagenomes</taxon>
    </lineage>
</organism>
<reference evidence="1" key="1">
    <citation type="submission" date="2018-05" db="EMBL/GenBank/DDBJ databases">
        <authorList>
            <person name="Lanie J.A."/>
            <person name="Ng W.-L."/>
            <person name="Kazmierczak K.M."/>
            <person name="Andrzejewski T.M."/>
            <person name="Davidsen T.M."/>
            <person name="Wayne K.J."/>
            <person name="Tettelin H."/>
            <person name="Glass J.I."/>
            <person name="Rusch D."/>
            <person name="Podicherti R."/>
            <person name="Tsui H.-C.T."/>
            <person name="Winkler M.E."/>
        </authorList>
    </citation>
    <scope>NUCLEOTIDE SEQUENCE</scope>
</reference>
<feature type="non-terminal residue" evidence="1">
    <location>
        <position position="1"/>
    </location>
</feature>
<accession>A0A381SDD4</accession>